<comment type="caution">
    <text evidence="1">The sequence shown here is derived from an EMBL/GenBank/DDBJ whole genome shotgun (WGS) entry which is preliminary data.</text>
</comment>
<accession>A0A0D6PAJ5</accession>
<keyword evidence="2" id="KW-1185">Reference proteome</keyword>
<gene>
    <name evidence="1" type="ORF">Aam_005_071</name>
</gene>
<sequence>MRSGIAIIGIVIMALVVFFAVPMLGGGSANVCQALEKHNVSQTAKNITGTNSGPVHNVINSVGQSFATGDTEAAKQHHDHPDTPSAVSCAASYWKSL</sequence>
<dbReference type="Proteomes" id="UP000032668">
    <property type="component" value="Unassembled WGS sequence"/>
</dbReference>
<proteinExistence type="predicted"/>
<dbReference type="STRING" id="1120923.SAMN02746095_00485"/>
<organism evidence="1 2">
    <name type="scientific">Acidocella aminolytica 101 = DSM 11237</name>
    <dbReference type="NCBI Taxonomy" id="1120923"/>
    <lineage>
        <taxon>Bacteria</taxon>
        <taxon>Pseudomonadati</taxon>
        <taxon>Pseudomonadota</taxon>
        <taxon>Alphaproteobacteria</taxon>
        <taxon>Acetobacterales</taxon>
        <taxon>Acidocellaceae</taxon>
        <taxon>Acidocella</taxon>
    </lineage>
</organism>
<protein>
    <submittedName>
        <fullName evidence="1">Uncharacterized protein</fullName>
    </submittedName>
</protein>
<dbReference type="OrthoDB" id="9919287at2"/>
<dbReference type="EMBL" id="BANC01000005">
    <property type="protein sequence ID" value="GAN78672.1"/>
    <property type="molecule type" value="Genomic_DNA"/>
</dbReference>
<dbReference type="RefSeq" id="WP_048877165.1">
    <property type="nucleotide sequence ID" value="NZ_BANC01000005.1"/>
</dbReference>
<evidence type="ECO:0000313" key="2">
    <source>
        <dbReference type="Proteomes" id="UP000032668"/>
    </source>
</evidence>
<name>A0A0D6PAJ5_9PROT</name>
<evidence type="ECO:0000313" key="1">
    <source>
        <dbReference type="EMBL" id="GAN78672.1"/>
    </source>
</evidence>
<dbReference type="AlphaFoldDB" id="A0A0D6PAJ5"/>
<reference evidence="1 2" key="1">
    <citation type="submission" date="2012-11" db="EMBL/GenBank/DDBJ databases">
        <title>Whole genome sequence of Acidocella aminolytica 101 = DSM 11237.</title>
        <authorList>
            <person name="Azuma Y."/>
            <person name="Higashiura N."/>
            <person name="Hirakawa H."/>
            <person name="Matsushita K."/>
        </authorList>
    </citation>
    <scope>NUCLEOTIDE SEQUENCE [LARGE SCALE GENOMIC DNA]</scope>
    <source>
        <strain evidence="2">101 / DSM 11237</strain>
    </source>
</reference>